<dbReference type="GeneID" id="28800040"/>
<evidence type="ECO:0000313" key="3">
    <source>
        <dbReference type="Proteomes" id="UP000207679"/>
    </source>
</evidence>
<protein>
    <recommendedName>
        <fullName evidence="1">HNH nuclease domain-containing protein</fullName>
    </recommendedName>
</protein>
<name>A0A0K0MWF1_9CAUD</name>
<dbReference type="RefSeq" id="YP_009273624.1">
    <property type="nucleotide sequence ID" value="NC_030907.1"/>
</dbReference>
<dbReference type="InterPro" id="IPR002711">
    <property type="entry name" value="HNH"/>
</dbReference>
<dbReference type="OrthoDB" id="9937at10239"/>
<organism evidence="2 3">
    <name type="scientific">Gordonia phage GMA5</name>
    <dbReference type="NCBI Taxonomy" id="1647472"/>
    <lineage>
        <taxon>Viruses</taxon>
        <taxon>Duplodnaviria</taxon>
        <taxon>Heunggongvirae</taxon>
        <taxon>Uroviricota</taxon>
        <taxon>Caudoviricetes</taxon>
        <taxon>Grutrevirus</taxon>
        <taxon>Grutrevirus GMA5</taxon>
    </lineage>
</organism>
<dbReference type="Pfam" id="PF01844">
    <property type="entry name" value="HNH"/>
    <property type="match status" value="1"/>
</dbReference>
<dbReference type="GO" id="GO:0003676">
    <property type="term" value="F:nucleic acid binding"/>
    <property type="evidence" value="ECO:0007669"/>
    <property type="project" value="InterPro"/>
</dbReference>
<dbReference type="InterPro" id="IPR052892">
    <property type="entry name" value="NA-targeting_endonuclease"/>
</dbReference>
<dbReference type="SMART" id="SM00507">
    <property type="entry name" value="HNHc"/>
    <property type="match status" value="1"/>
</dbReference>
<dbReference type="Gene3D" id="1.10.30.50">
    <property type="match status" value="1"/>
</dbReference>
<feature type="domain" description="HNH nuclease" evidence="1">
    <location>
        <begin position="15"/>
        <end position="64"/>
    </location>
</feature>
<dbReference type="KEGG" id="vg:28800040"/>
<dbReference type="GO" id="GO:0008270">
    <property type="term" value="F:zinc ion binding"/>
    <property type="evidence" value="ECO:0007669"/>
    <property type="project" value="InterPro"/>
</dbReference>
<gene>
    <name evidence="2" type="ORF">GMA5_27</name>
</gene>
<sequence>MIGRPKWGGQVAKTLTSLTLATYGRVCHLCGRPGASTADHVIPRSRGGRDALDNLRPAHLSCNQSRGDMTLDEWFASHPLPSVVDLAPSRDW</sequence>
<dbReference type="PANTHER" id="PTHR33877:SF2">
    <property type="entry name" value="OS07G0170200 PROTEIN"/>
    <property type="match status" value="1"/>
</dbReference>
<dbReference type="EMBL" id="KR053198">
    <property type="protein sequence ID" value="AKI28641.1"/>
    <property type="molecule type" value="Genomic_DNA"/>
</dbReference>
<dbReference type="InterPro" id="IPR003615">
    <property type="entry name" value="HNH_nuc"/>
</dbReference>
<dbReference type="PANTHER" id="PTHR33877">
    <property type="entry name" value="SLL1193 PROTEIN"/>
    <property type="match status" value="1"/>
</dbReference>
<reference evidence="2 3" key="1">
    <citation type="journal article" date="2015" name="PLoS ONE">
        <title>Lysis to Kill: Evaluation of the Lytic Abilities, and Genomics of Nine Bacteriophages Infective for Gordonia spp. and Their Potential Use in Activated Sludge Foam Biocontrol.</title>
        <authorList>
            <person name="Dyson Z.A."/>
            <person name="Tucci J."/>
            <person name="Seviour R.J."/>
            <person name="Petrovski S."/>
        </authorList>
    </citation>
    <scope>NUCLEOTIDE SEQUENCE [LARGE SCALE GENOMIC DNA]</scope>
</reference>
<keyword evidence="3" id="KW-1185">Reference proteome</keyword>
<dbReference type="GO" id="GO:0004519">
    <property type="term" value="F:endonuclease activity"/>
    <property type="evidence" value="ECO:0007669"/>
    <property type="project" value="InterPro"/>
</dbReference>
<dbReference type="CDD" id="cd00085">
    <property type="entry name" value="HNHc"/>
    <property type="match status" value="1"/>
</dbReference>
<accession>A0A0K0MWF1</accession>
<evidence type="ECO:0000259" key="1">
    <source>
        <dbReference type="SMART" id="SM00507"/>
    </source>
</evidence>
<evidence type="ECO:0000313" key="2">
    <source>
        <dbReference type="EMBL" id="AKI28641.1"/>
    </source>
</evidence>
<dbReference type="Proteomes" id="UP000207679">
    <property type="component" value="Segment"/>
</dbReference>
<proteinExistence type="predicted"/>